<dbReference type="InterPro" id="IPR001633">
    <property type="entry name" value="EAL_dom"/>
</dbReference>
<dbReference type="SMART" id="SM00086">
    <property type="entry name" value="PAC"/>
    <property type="match status" value="1"/>
</dbReference>
<dbReference type="Pfam" id="PF08447">
    <property type="entry name" value="PAS_3"/>
    <property type="match status" value="1"/>
</dbReference>
<evidence type="ECO:0000259" key="4">
    <source>
        <dbReference type="PROSITE" id="PS50883"/>
    </source>
</evidence>
<keyword evidence="7" id="KW-1185">Reference proteome</keyword>
<proteinExistence type="predicted"/>
<dbReference type="GO" id="GO:0003824">
    <property type="term" value="F:catalytic activity"/>
    <property type="evidence" value="ECO:0007669"/>
    <property type="project" value="UniProtKB-ARBA"/>
</dbReference>
<dbReference type="PROSITE" id="PS50112">
    <property type="entry name" value="PAS"/>
    <property type="match status" value="1"/>
</dbReference>
<dbReference type="EMBL" id="BDOQ01000021">
    <property type="protein sequence ID" value="GBG15859.1"/>
    <property type="molecule type" value="Genomic_DNA"/>
</dbReference>
<dbReference type="FunFam" id="3.30.70.270:FF:000001">
    <property type="entry name" value="Diguanylate cyclase domain protein"/>
    <property type="match status" value="1"/>
</dbReference>
<dbReference type="PROSITE" id="PS50887">
    <property type="entry name" value="GGDEF"/>
    <property type="match status" value="1"/>
</dbReference>
<keyword evidence="1" id="KW-0812">Transmembrane</keyword>
<dbReference type="InterPro" id="IPR052155">
    <property type="entry name" value="Biofilm_reg_signaling"/>
</dbReference>
<dbReference type="CDD" id="cd01948">
    <property type="entry name" value="EAL"/>
    <property type="match status" value="1"/>
</dbReference>
<dbReference type="InterPro" id="IPR013655">
    <property type="entry name" value="PAS_fold_3"/>
</dbReference>
<feature type="domain" description="GGDEF" evidence="5">
    <location>
        <begin position="246"/>
        <end position="379"/>
    </location>
</feature>
<dbReference type="NCBIfam" id="TIGR00254">
    <property type="entry name" value="GGDEF"/>
    <property type="match status" value="1"/>
</dbReference>
<feature type="domain" description="PAS" evidence="2">
    <location>
        <begin position="85"/>
        <end position="157"/>
    </location>
</feature>
<dbReference type="OrthoDB" id="9813903at2"/>
<feature type="transmembrane region" description="Helical" evidence="1">
    <location>
        <begin position="12"/>
        <end position="30"/>
    </location>
</feature>
<dbReference type="InterPro" id="IPR029787">
    <property type="entry name" value="Nucleotide_cyclase"/>
</dbReference>
<dbReference type="InterPro" id="IPR035965">
    <property type="entry name" value="PAS-like_dom_sf"/>
</dbReference>
<keyword evidence="1" id="KW-0472">Membrane</keyword>
<dbReference type="Pfam" id="PF00563">
    <property type="entry name" value="EAL"/>
    <property type="match status" value="1"/>
</dbReference>
<organism evidence="6 7">
    <name type="scientific">Novimethylophilus kurashikiensis</name>
    <dbReference type="NCBI Taxonomy" id="1825523"/>
    <lineage>
        <taxon>Bacteria</taxon>
        <taxon>Pseudomonadati</taxon>
        <taxon>Pseudomonadota</taxon>
        <taxon>Betaproteobacteria</taxon>
        <taxon>Nitrosomonadales</taxon>
        <taxon>Methylophilaceae</taxon>
        <taxon>Novimethylophilus</taxon>
    </lineage>
</organism>
<dbReference type="AlphaFoldDB" id="A0A2R5FDL1"/>
<dbReference type="InterPro" id="IPR001610">
    <property type="entry name" value="PAC"/>
</dbReference>
<evidence type="ECO:0000259" key="2">
    <source>
        <dbReference type="PROSITE" id="PS50112"/>
    </source>
</evidence>
<dbReference type="SUPFAM" id="SSF55785">
    <property type="entry name" value="PYP-like sensor domain (PAS domain)"/>
    <property type="match status" value="1"/>
</dbReference>
<dbReference type="Gene3D" id="3.30.450.20">
    <property type="entry name" value="PAS domain"/>
    <property type="match status" value="1"/>
</dbReference>
<protein>
    <recommendedName>
        <fullName evidence="8">Diguanylate cyclase</fullName>
    </recommendedName>
</protein>
<dbReference type="CDD" id="cd01949">
    <property type="entry name" value="GGDEF"/>
    <property type="match status" value="1"/>
</dbReference>
<keyword evidence="1" id="KW-1133">Transmembrane helix</keyword>
<dbReference type="RefSeq" id="WP_109017003.1">
    <property type="nucleotide sequence ID" value="NZ_BDOQ01000021.1"/>
</dbReference>
<feature type="domain" description="EAL" evidence="4">
    <location>
        <begin position="388"/>
        <end position="642"/>
    </location>
</feature>
<evidence type="ECO:0000259" key="5">
    <source>
        <dbReference type="PROSITE" id="PS50887"/>
    </source>
</evidence>
<dbReference type="Gene3D" id="3.30.70.270">
    <property type="match status" value="1"/>
</dbReference>
<dbReference type="PROSITE" id="PS50113">
    <property type="entry name" value="PAC"/>
    <property type="match status" value="1"/>
</dbReference>
<gene>
    <name evidence="6" type="ORF">NMK_3474</name>
</gene>
<dbReference type="InterPro" id="IPR000700">
    <property type="entry name" value="PAS-assoc_C"/>
</dbReference>
<dbReference type="CDD" id="cd00130">
    <property type="entry name" value="PAS"/>
    <property type="match status" value="1"/>
</dbReference>
<feature type="domain" description="PAC" evidence="3">
    <location>
        <begin position="161"/>
        <end position="214"/>
    </location>
</feature>
<dbReference type="Pfam" id="PF00990">
    <property type="entry name" value="GGDEF"/>
    <property type="match status" value="1"/>
</dbReference>
<dbReference type="SUPFAM" id="SSF141868">
    <property type="entry name" value="EAL domain-like"/>
    <property type="match status" value="1"/>
</dbReference>
<accession>A0A2R5FDL1</accession>
<dbReference type="InterPro" id="IPR000014">
    <property type="entry name" value="PAS"/>
</dbReference>
<dbReference type="SMART" id="SM00267">
    <property type="entry name" value="GGDEF"/>
    <property type="match status" value="1"/>
</dbReference>
<dbReference type="SMART" id="SM00052">
    <property type="entry name" value="EAL"/>
    <property type="match status" value="1"/>
</dbReference>
<name>A0A2R5FDL1_9PROT</name>
<sequence length="649" mass="73288">MALKRIPKIDVLTGRIVLAYLVLGILWIVFSDTLLTAMVSDVQELGHFSLYKGLAFMVVTASLLYLLVRQTLAQQSRLEQSLAISEERWKFALEGAGEGVWDWNLETDEVFRSGQWHTIYGYSPDEVGVTATEGRRLMHPKDVQRAIAEMQDYLEGRSELFVSEFRLRCKNGDWKWTLSRGMVVQRDVNGKPTRMIGTHTDISERKSNEAEIFRLAHYDKVTGLPNRVLFQDRLQQDLEKANRSEQALTLMFLDLDRFKEINDTLGHDMGDLLLKQAAKRLLQCVRASDTVARLGGDEFTIILTHQSNLGSVEHVAQQVLDHLSLPFELGDELIYISASIGITVYPEDATDAEMLLKNADQAMYAAKELGRNCFHFFTSSMQQASVERMRIAADLHTAIEEDQFELFYQPIVDMASGRIHKAEGLIRWHHPTRGMVSPVEFIGIAEDKGLIVDIGDRVFIKATDQVQRWRQLLPDFQISINKSPIQLKTNRTNHVDWIDHLRALGLPGDAIVVEITEGVLLDAQNRVTTRLEQLRNAGVQIAIDDFGTGYSSLAYINKFDINFVKIDQSFTRGLKPGASDLALCEAIIVMSHKLGMKVIAEGVETQLQHDLLAEAGCDYGQGYFYSKPLAVDDFDRLLEANRRSAAIKV</sequence>
<dbReference type="PROSITE" id="PS50883">
    <property type="entry name" value="EAL"/>
    <property type="match status" value="1"/>
</dbReference>
<feature type="transmembrane region" description="Helical" evidence="1">
    <location>
        <begin position="50"/>
        <end position="68"/>
    </location>
</feature>
<evidence type="ECO:0000259" key="3">
    <source>
        <dbReference type="PROSITE" id="PS50113"/>
    </source>
</evidence>
<evidence type="ECO:0000313" key="7">
    <source>
        <dbReference type="Proteomes" id="UP000245081"/>
    </source>
</evidence>
<reference evidence="6 7" key="1">
    <citation type="journal article" date="2018" name="Environ. Microbiol.">
        <title>Isolation and genomic characterization of Novimethylophilus kurashikiensis gen. nov. sp. nov., a new lanthanide-dependent methylotrophic species of Methylophilaceae.</title>
        <authorList>
            <person name="Lv H."/>
            <person name="Sahin N."/>
            <person name="Tani A."/>
        </authorList>
    </citation>
    <scope>NUCLEOTIDE SEQUENCE [LARGE SCALE GENOMIC DNA]</scope>
    <source>
        <strain evidence="6 7">La2-4</strain>
    </source>
</reference>
<dbReference type="Gene3D" id="3.20.20.450">
    <property type="entry name" value="EAL domain"/>
    <property type="match status" value="1"/>
</dbReference>
<dbReference type="PANTHER" id="PTHR44757">
    <property type="entry name" value="DIGUANYLATE CYCLASE DGCP"/>
    <property type="match status" value="1"/>
</dbReference>
<dbReference type="InterPro" id="IPR035919">
    <property type="entry name" value="EAL_sf"/>
</dbReference>
<evidence type="ECO:0008006" key="8">
    <source>
        <dbReference type="Google" id="ProtNLM"/>
    </source>
</evidence>
<dbReference type="InterPro" id="IPR043128">
    <property type="entry name" value="Rev_trsase/Diguanyl_cyclase"/>
</dbReference>
<dbReference type="PANTHER" id="PTHR44757:SF2">
    <property type="entry name" value="BIOFILM ARCHITECTURE MAINTENANCE PROTEIN MBAA"/>
    <property type="match status" value="1"/>
</dbReference>
<evidence type="ECO:0000256" key="1">
    <source>
        <dbReference type="SAM" id="Phobius"/>
    </source>
</evidence>
<dbReference type="Proteomes" id="UP000245081">
    <property type="component" value="Unassembled WGS sequence"/>
</dbReference>
<dbReference type="SUPFAM" id="SSF55073">
    <property type="entry name" value="Nucleotide cyclase"/>
    <property type="match status" value="1"/>
</dbReference>
<dbReference type="NCBIfam" id="TIGR00229">
    <property type="entry name" value="sensory_box"/>
    <property type="match status" value="1"/>
</dbReference>
<comment type="caution">
    <text evidence="6">The sequence shown here is derived from an EMBL/GenBank/DDBJ whole genome shotgun (WGS) entry which is preliminary data.</text>
</comment>
<dbReference type="InterPro" id="IPR000160">
    <property type="entry name" value="GGDEF_dom"/>
</dbReference>
<evidence type="ECO:0000313" key="6">
    <source>
        <dbReference type="EMBL" id="GBG15859.1"/>
    </source>
</evidence>